<feature type="domain" description="DUF927" evidence="2">
    <location>
        <begin position="88"/>
        <end position="302"/>
    </location>
</feature>
<evidence type="ECO:0000256" key="1">
    <source>
        <dbReference type="SAM" id="MobiDB-lite"/>
    </source>
</evidence>
<evidence type="ECO:0000313" key="4">
    <source>
        <dbReference type="Proteomes" id="UP000199594"/>
    </source>
</evidence>
<reference evidence="3 4" key="1">
    <citation type="submission" date="2016-10" db="EMBL/GenBank/DDBJ databases">
        <authorList>
            <person name="de Groot N.N."/>
        </authorList>
    </citation>
    <scope>NUCLEOTIDE SEQUENCE [LARGE SCALE GENOMIC DNA]</scope>
    <source>
        <strain evidence="3 4">CGMCC 1.6493</strain>
    </source>
</reference>
<dbReference type="Pfam" id="PF06048">
    <property type="entry name" value="DUF927"/>
    <property type="match status" value="1"/>
</dbReference>
<dbReference type="InterPro" id="IPR009270">
    <property type="entry name" value="DUF927"/>
</dbReference>
<evidence type="ECO:0000313" key="3">
    <source>
        <dbReference type="EMBL" id="SFT48255.1"/>
    </source>
</evidence>
<organism evidence="3 4">
    <name type="scientific">Halomonas saccharevitans</name>
    <dbReference type="NCBI Taxonomy" id="416872"/>
    <lineage>
        <taxon>Bacteria</taxon>
        <taxon>Pseudomonadati</taxon>
        <taxon>Pseudomonadota</taxon>
        <taxon>Gammaproteobacteria</taxon>
        <taxon>Oceanospirillales</taxon>
        <taxon>Halomonadaceae</taxon>
        <taxon>Halomonas</taxon>
    </lineage>
</organism>
<protein>
    <submittedName>
        <fullName evidence="3">Uncharcterized protein, DUF927 family</fullName>
    </submittedName>
</protein>
<name>A0A1I6YCK3_9GAMM</name>
<dbReference type="Proteomes" id="UP000199594">
    <property type="component" value="Unassembled WGS sequence"/>
</dbReference>
<gene>
    <name evidence="3" type="ORF">SAMN04487956_10512</name>
</gene>
<dbReference type="OrthoDB" id="784829at2"/>
<proteinExistence type="predicted"/>
<dbReference type="AlphaFoldDB" id="A0A1I6YCK3"/>
<sequence length="618" mass="67117">MVSEYRDPDTCDMFGQPDFEPAHTPLDLSRLSQPSSDAASRRDTIGTPPVPTCPIASEVDPSKAQPAKVKEPRRPTFACYLAPSQYGPPGLYYHGQRQPKGDGDPAPFDVWICSPIECLAATHDERGDNHGLLLRFKSPYGPWRQWAMPLRLLKGSGEEMRGELLDMGIRINPDGFKPLHRWASQCRPDEVVVAATRVGWHRVEEALVFVMPWRTIAQGELARRITFQSEVAGQDEYATAGNLESWRHAIGRLCSGNPLMVLAVSTALAGPLLHLCHRQTAGIHLVGDSSNGKTTLLEVAAAALSDTALVLDEIGEADGKEIGATVYALGNGTGKARANRNGTARRPHRWRIAVLSSGERTLAAHMSEAGKHPHAGQAVRLLDIPAKRAHGAFDLLHHLADGRAFADHLKSEVTRHHGHLGPAFIERLVAEERDLASEVDRFAQVDGFATSRPLQGRAAKVLALIGLAGELATEYGLTGWHEGEAMAAAIEALHAWAAGQGGVRSEHEQILANVSGFIERHGDARFSSVESDPAHTPTVYNRAGWWRDDAEGRTYLFSGEGLAEALGGFDVKRGTEALEVAGWIVERDAGARSVRVRINGSRRRVYAIRPAETEEGAA</sequence>
<dbReference type="EMBL" id="FPAQ01000005">
    <property type="protein sequence ID" value="SFT48255.1"/>
    <property type="molecule type" value="Genomic_DNA"/>
</dbReference>
<feature type="region of interest" description="Disordered" evidence="1">
    <location>
        <begin position="1"/>
        <end position="70"/>
    </location>
</feature>
<accession>A0A1I6YCK3</accession>
<evidence type="ECO:0000259" key="2">
    <source>
        <dbReference type="Pfam" id="PF06048"/>
    </source>
</evidence>